<feature type="domain" description="Peptidase M24" evidence="3">
    <location>
        <begin position="311"/>
        <end position="531"/>
    </location>
</feature>
<dbReference type="InterPro" id="IPR032416">
    <property type="entry name" value="Peptidase_M24_C"/>
</dbReference>
<dbReference type="Proteomes" id="UP000777002">
    <property type="component" value="Unassembled WGS sequence"/>
</dbReference>
<dbReference type="InterPro" id="IPR000994">
    <property type="entry name" value="Pept_M24"/>
</dbReference>
<evidence type="ECO:0000259" key="4">
    <source>
        <dbReference type="Pfam" id="PF01321"/>
    </source>
</evidence>
<name>A0ABS2GV20_9BURK</name>
<gene>
    <name evidence="6" type="ORF">H5985_08555</name>
</gene>
<dbReference type="EMBL" id="JACJKX010000020">
    <property type="protein sequence ID" value="MBM6929314.1"/>
    <property type="molecule type" value="Genomic_DNA"/>
</dbReference>
<dbReference type="Pfam" id="PF00557">
    <property type="entry name" value="Peptidase_M24"/>
    <property type="match status" value="1"/>
</dbReference>
<dbReference type="Pfam" id="PF16189">
    <property type="entry name" value="Creatinase_N_2"/>
    <property type="match status" value="1"/>
</dbReference>
<evidence type="ECO:0000259" key="3">
    <source>
        <dbReference type="Pfam" id="PF00557"/>
    </source>
</evidence>
<reference evidence="6 7" key="1">
    <citation type="journal article" date="2021" name="Sci. Rep.">
        <title>The distribution of antibiotic resistance genes in chicken gut microbiota commensals.</title>
        <authorList>
            <person name="Juricova H."/>
            <person name="Matiasovicova J."/>
            <person name="Kubasova T."/>
            <person name="Cejkova D."/>
            <person name="Rychlik I."/>
        </authorList>
    </citation>
    <scope>NUCLEOTIDE SEQUENCE [LARGE SCALE GENOMIC DNA]</scope>
    <source>
        <strain evidence="6 7">An562</strain>
    </source>
</reference>
<dbReference type="InterPro" id="IPR029149">
    <property type="entry name" value="Creatin/AminoP/Spt16_N"/>
</dbReference>
<dbReference type="RefSeq" id="WP_205050901.1">
    <property type="nucleotide sequence ID" value="NZ_JACJKX010000020.1"/>
</dbReference>
<evidence type="ECO:0000313" key="7">
    <source>
        <dbReference type="Proteomes" id="UP000777002"/>
    </source>
</evidence>
<dbReference type="Pfam" id="PF01321">
    <property type="entry name" value="Creatinase_N"/>
    <property type="match status" value="1"/>
</dbReference>
<feature type="domain" description="Creatinase N-terminal" evidence="4">
    <location>
        <begin position="7"/>
        <end position="132"/>
    </location>
</feature>
<evidence type="ECO:0000256" key="1">
    <source>
        <dbReference type="ARBA" id="ARBA00022723"/>
    </source>
</evidence>
<evidence type="ECO:0000259" key="5">
    <source>
        <dbReference type="Pfam" id="PF16188"/>
    </source>
</evidence>
<dbReference type="InterPro" id="IPR000587">
    <property type="entry name" value="Creatinase_N"/>
</dbReference>
<protein>
    <submittedName>
        <fullName evidence="6">M24 family metallopeptidase</fullName>
    </submittedName>
</protein>
<dbReference type="Pfam" id="PF16188">
    <property type="entry name" value="Peptidase_M24_C"/>
    <property type="match status" value="1"/>
</dbReference>
<keyword evidence="2" id="KW-0378">Hydrolase</keyword>
<dbReference type="PANTHER" id="PTHR43763:SF6">
    <property type="entry name" value="XAA-PRO AMINOPEPTIDASE 1"/>
    <property type="match status" value="1"/>
</dbReference>
<organism evidence="6 7">
    <name type="scientific">Parasutterella secunda</name>
    <dbReference type="NCBI Taxonomy" id="626947"/>
    <lineage>
        <taxon>Bacteria</taxon>
        <taxon>Pseudomonadati</taxon>
        <taxon>Pseudomonadota</taxon>
        <taxon>Betaproteobacteria</taxon>
        <taxon>Burkholderiales</taxon>
        <taxon>Sutterellaceae</taxon>
        <taxon>Parasutterella</taxon>
    </lineage>
</organism>
<dbReference type="Gene3D" id="3.40.350.10">
    <property type="entry name" value="Creatinase/prolidase N-terminal domain"/>
    <property type="match status" value="2"/>
</dbReference>
<evidence type="ECO:0000313" key="6">
    <source>
        <dbReference type="EMBL" id="MBM6929314.1"/>
    </source>
</evidence>
<dbReference type="InterPro" id="IPR036005">
    <property type="entry name" value="Creatinase/aminopeptidase-like"/>
</dbReference>
<sequence length="600" mass="68726">MNTSEKLQALRRLMQEINAQALYVGTTDPHQTESVSEHWKAVQWLTGFTGSMGYAVVTQDEAAFWTDGRYIDQARREIEPQTFQLYSISDPDTPLWNEWIRLRVHEGEALSVDGEVLSQFQLQTFREKLTIKNLQILCDRNLVGEVWTDRPQLSQDPVWELPQQYAVQSRQEKLLALRKRLQKFGNKTSTLICGLDDIAWLTNLRGHDNALYPFFHSYALVTPDEAFLCADRLKFSESILKKLSQDGWSLREYGDIERLIQQLPSGTTLYLDETKTPFKLYSAIPKNVTVKTGLDEVTAMKACKSRGEQDNIRRANIEEAVAVVRLMRWIESNVQSGLLNEYEVGQKLNEFRQASSLYIQPANIPIVGYGANAALPHYRPTRQNSASIQPEGLLLFDVCAHYFCGTTDLTRTVAVGELTREMKEDYTLTLKTHVALATLTFPYGTTGDLIDAVVKSNHWRKLKNYNHGTGHGIGYILNVHEGPGKIITEYAPLFPYAKNVVLEKGMLFSDEPGVYKPGRHGVRIENSVLVQKAQKNEFGKFMRFETVTFLPYERKAILTDELTEQEVDWINRYHEEVFRKLSPMLNEQEKCWLKEKTAPL</sequence>
<dbReference type="SUPFAM" id="SSF53092">
    <property type="entry name" value="Creatinase/prolidase N-terminal domain"/>
    <property type="match status" value="1"/>
</dbReference>
<dbReference type="SUPFAM" id="SSF55920">
    <property type="entry name" value="Creatinase/aminopeptidase"/>
    <property type="match status" value="1"/>
</dbReference>
<comment type="caution">
    <text evidence="6">The sequence shown here is derived from an EMBL/GenBank/DDBJ whole genome shotgun (WGS) entry which is preliminary data.</text>
</comment>
<evidence type="ECO:0000256" key="2">
    <source>
        <dbReference type="ARBA" id="ARBA00022801"/>
    </source>
</evidence>
<keyword evidence="7" id="KW-1185">Reference proteome</keyword>
<dbReference type="Gene3D" id="3.90.230.10">
    <property type="entry name" value="Creatinase/methionine aminopeptidase superfamily"/>
    <property type="match status" value="1"/>
</dbReference>
<dbReference type="InterPro" id="IPR050422">
    <property type="entry name" value="X-Pro_aminopeptidase_P"/>
</dbReference>
<accession>A0ABS2GV20</accession>
<feature type="domain" description="Peptidase M24 C-terminal" evidence="5">
    <location>
        <begin position="540"/>
        <end position="600"/>
    </location>
</feature>
<proteinExistence type="predicted"/>
<keyword evidence="1" id="KW-0479">Metal-binding</keyword>
<dbReference type="PANTHER" id="PTHR43763">
    <property type="entry name" value="XAA-PRO AMINOPEPTIDASE 1"/>
    <property type="match status" value="1"/>
</dbReference>